<keyword evidence="1" id="KW-0812">Transmembrane</keyword>
<keyword evidence="1" id="KW-0472">Membrane</keyword>
<dbReference type="RefSeq" id="WP_104232236.1">
    <property type="nucleotide sequence ID" value="NZ_PSNW01000016.1"/>
</dbReference>
<feature type="transmembrane region" description="Helical" evidence="1">
    <location>
        <begin position="138"/>
        <end position="157"/>
    </location>
</feature>
<dbReference type="Pfam" id="PF00561">
    <property type="entry name" value="Abhydrolase_1"/>
    <property type="match status" value="1"/>
</dbReference>
<dbReference type="Gene3D" id="3.40.50.1820">
    <property type="entry name" value="alpha/beta hydrolase"/>
    <property type="match status" value="1"/>
</dbReference>
<dbReference type="Proteomes" id="UP000238220">
    <property type="component" value="Unassembled WGS sequence"/>
</dbReference>
<evidence type="ECO:0000256" key="1">
    <source>
        <dbReference type="SAM" id="Phobius"/>
    </source>
</evidence>
<dbReference type="EMBL" id="PSNW01000016">
    <property type="protein sequence ID" value="PPE72080.1"/>
    <property type="molecule type" value="Genomic_DNA"/>
</dbReference>
<gene>
    <name evidence="3" type="ORF">C3942_20505</name>
</gene>
<feature type="transmembrane region" description="Helical" evidence="1">
    <location>
        <begin position="103"/>
        <end position="126"/>
    </location>
</feature>
<accession>A0A2S5TAQ1</accession>
<dbReference type="OrthoDB" id="869379at2"/>
<reference evidence="3 4" key="1">
    <citation type="submission" date="2018-02" db="EMBL/GenBank/DDBJ databases">
        <title>Genome sequencing of Solimonas sp. HR-BB.</title>
        <authorList>
            <person name="Lee Y."/>
            <person name="Jeon C.O."/>
        </authorList>
    </citation>
    <scope>NUCLEOTIDE SEQUENCE [LARGE SCALE GENOMIC DNA]</scope>
    <source>
        <strain evidence="3 4">HR-BB</strain>
    </source>
</reference>
<comment type="caution">
    <text evidence="3">The sequence shown here is derived from an EMBL/GenBank/DDBJ whole genome shotgun (WGS) entry which is preliminary data.</text>
</comment>
<proteinExistence type="predicted"/>
<keyword evidence="4" id="KW-1185">Reference proteome</keyword>
<organism evidence="3 4">
    <name type="scientific">Solimonas fluminis</name>
    <dbReference type="NCBI Taxonomy" id="2086571"/>
    <lineage>
        <taxon>Bacteria</taxon>
        <taxon>Pseudomonadati</taxon>
        <taxon>Pseudomonadota</taxon>
        <taxon>Gammaproteobacteria</taxon>
        <taxon>Nevskiales</taxon>
        <taxon>Nevskiaceae</taxon>
        <taxon>Solimonas</taxon>
    </lineage>
</organism>
<feature type="domain" description="AB hydrolase-1" evidence="2">
    <location>
        <begin position="34"/>
        <end position="134"/>
    </location>
</feature>
<keyword evidence="1" id="KW-1133">Transmembrane helix</keyword>
<dbReference type="SUPFAM" id="SSF53474">
    <property type="entry name" value="alpha/beta-Hydrolases"/>
    <property type="match status" value="1"/>
</dbReference>
<evidence type="ECO:0000313" key="3">
    <source>
        <dbReference type="EMBL" id="PPE72080.1"/>
    </source>
</evidence>
<dbReference type="AlphaFoldDB" id="A0A2S5TAQ1"/>
<dbReference type="PANTHER" id="PTHR43798:SF33">
    <property type="entry name" value="HYDROLASE, PUTATIVE (AFU_ORTHOLOGUE AFUA_2G14860)-RELATED"/>
    <property type="match status" value="1"/>
</dbReference>
<protein>
    <recommendedName>
        <fullName evidence="2">AB hydrolase-1 domain-containing protein</fullName>
    </recommendedName>
</protein>
<evidence type="ECO:0000259" key="2">
    <source>
        <dbReference type="Pfam" id="PF00561"/>
    </source>
</evidence>
<dbReference type="InterPro" id="IPR000073">
    <property type="entry name" value="AB_hydrolase_1"/>
</dbReference>
<dbReference type="PANTHER" id="PTHR43798">
    <property type="entry name" value="MONOACYLGLYCEROL LIPASE"/>
    <property type="match status" value="1"/>
</dbReference>
<evidence type="ECO:0000313" key="4">
    <source>
        <dbReference type="Proteomes" id="UP000238220"/>
    </source>
</evidence>
<dbReference type="PRINTS" id="PR00111">
    <property type="entry name" value="ABHYDROLASE"/>
</dbReference>
<dbReference type="InterPro" id="IPR029058">
    <property type="entry name" value="AB_hydrolase_fold"/>
</dbReference>
<dbReference type="InterPro" id="IPR050266">
    <property type="entry name" value="AB_hydrolase_sf"/>
</dbReference>
<sequence length="289" mass="31814">MSPPSRSTPEQEGFYFHGPYRLAYEVYGPEDGAPVILVHGILLNTHCNRDVAAWLSAEGYRVILLDLLGHGRSDKPLKAAEHRVDFYAEQVLGLMDHLGLERAILGGLSLGAVTMLTVACLAPHRVQALMLEMPVAESGVPAAAIFLIPLMLTVHYARPAWRLLSRVMKRIPETPYPLLNSAVIAGRAEPEEIRAILHGVLIGPIVPSQRRRRHIQQPVLVIGHAGDPMHALADARAMRRHMPNAEVLVARSLIELRTRPERLRPQILEFLGRVPRGDGKIAHAAAANS</sequence>
<name>A0A2S5TAQ1_9GAMM</name>
<dbReference type="GO" id="GO:0016020">
    <property type="term" value="C:membrane"/>
    <property type="evidence" value="ECO:0007669"/>
    <property type="project" value="TreeGrafter"/>
</dbReference>